<accession>A0A6J6LTS0</accession>
<sequence length="109" mass="12511">MAIFVDESRWWFKDRQWCHMVSNHSFDELHLFAVTLEIPPRAFHGDHYDLPAHIREIAIDLGAQVVTSRELVTHLVSSGLRMSAAQRRQYKLAADVDHGSGEPTMDRGQ</sequence>
<proteinExistence type="predicted"/>
<feature type="domain" description="DUF4031" evidence="1">
    <location>
        <begin position="3"/>
        <end position="75"/>
    </location>
</feature>
<protein>
    <submittedName>
        <fullName evidence="2">Unannotated protein</fullName>
    </submittedName>
</protein>
<name>A0A6J6LTS0_9ZZZZ</name>
<evidence type="ECO:0000259" key="1">
    <source>
        <dbReference type="Pfam" id="PF13223"/>
    </source>
</evidence>
<organism evidence="2">
    <name type="scientific">freshwater metagenome</name>
    <dbReference type="NCBI Taxonomy" id="449393"/>
    <lineage>
        <taxon>unclassified sequences</taxon>
        <taxon>metagenomes</taxon>
        <taxon>ecological metagenomes</taxon>
    </lineage>
</organism>
<evidence type="ECO:0000313" key="3">
    <source>
        <dbReference type="EMBL" id="CAB5044971.1"/>
    </source>
</evidence>
<dbReference type="EMBL" id="CAFBQH010000007">
    <property type="protein sequence ID" value="CAB5044971.1"/>
    <property type="molecule type" value="Genomic_DNA"/>
</dbReference>
<evidence type="ECO:0000313" key="2">
    <source>
        <dbReference type="EMBL" id="CAB4663883.1"/>
    </source>
</evidence>
<dbReference type="InterPro" id="IPR025109">
    <property type="entry name" value="DUF4031"/>
</dbReference>
<reference evidence="2" key="1">
    <citation type="submission" date="2020-05" db="EMBL/GenBank/DDBJ databases">
        <authorList>
            <person name="Chiriac C."/>
            <person name="Salcher M."/>
            <person name="Ghai R."/>
            <person name="Kavagutti S V."/>
        </authorList>
    </citation>
    <scope>NUCLEOTIDE SEQUENCE</scope>
</reference>
<gene>
    <name evidence="2" type="ORF">UFOPK2334_00125</name>
    <name evidence="3" type="ORF">UFOPK4293_00198</name>
</gene>
<dbReference type="Pfam" id="PF13223">
    <property type="entry name" value="DUF4031"/>
    <property type="match status" value="1"/>
</dbReference>
<dbReference type="AlphaFoldDB" id="A0A6J6LTS0"/>
<dbReference type="EMBL" id="CAEZXA010000005">
    <property type="protein sequence ID" value="CAB4663883.1"/>
    <property type="molecule type" value="Genomic_DNA"/>
</dbReference>